<evidence type="ECO:0000313" key="1">
    <source>
        <dbReference type="EMBL" id="TCS93833.1"/>
    </source>
</evidence>
<name>A0A4R3L2M9_9BACL</name>
<evidence type="ECO:0000313" key="2">
    <source>
        <dbReference type="Proteomes" id="UP000294937"/>
    </source>
</evidence>
<accession>A0A4R3L2M9</accession>
<reference evidence="1 2" key="1">
    <citation type="submission" date="2019-03" db="EMBL/GenBank/DDBJ databases">
        <title>Genomic Encyclopedia of Type Strains, Phase IV (KMG-IV): sequencing the most valuable type-strain genomes for metagenomic binning, comparative biology and taxonomic classification.</title>
        <authorList>
            <person name="Goeker M."/>
        </authorList>
    </citation>
    <scope>NUCLEOTIDE SEQUENCE [LARGE SCALE GENOMIC DNA]</scope>
    <source>
        <strain evidence="1 2">DSM 45707</strain>
    </source>
</reference>
<gene>
    <name evidence="1" type="ORF">EDD58_10541</name>
</gene>
<organism evidence="1 2">
    <name type="scientific">Hazenella coriacea</name>
    <dbReference type="NCBI Taxonomy" id="1179467"/>
    <lineage>
        <taxon>Bacteria</taxon>
        <taxon>Bacillati</taxon>
        <taxon>Bacillota</taxon>
        <taxon>Bacilli</taxon>
        <taxon>Bacillales</taxon>
        <taxon>Thermoactinomycetaceae</taxon>
        <taxon>Hazenella</taxon>
    </lineage>
</organism>
<keyword evidence="1" id="KW-0808">Transferase</keyword>
<dbReference type="Pfam" id="PF04439">
    <property type="entry name" value="Adenyl_transf"/>
    <property type="match status" value="1"/>
</dbReference>
<protein>
    <submittedName>
        <fullName evidence="1">Streptomycin adenylyltransferase</fullName>
    </submittedName>
</protein>
<dbReference type="GO" id="GO:0016779">
    <property type="term" value="F:nucleotidyltransferase activity"/>
    <property type="evidence" value="ECO:0007669"/>
    <property type="project" value="UniProtKB-KW"/>
</dbReference>
<keyword evidence="1" id="KW-0548">Nucleotidyltransferase</keyword>
<dbReference type="EMBL" id="SMAG01000005">
    <property type="protein sequence ID" value="TCS93833.1"/>
    <property type="molecule type" value="Genomic_DNA"/>
</dbReference>
<keyword evidence="2" id="KW-1185">Reference proteome</keyword>
<dbReference type="InterPro" id="IPR007530">
    <property type="entry name" value="Aminoglycoside_adenylylTfrase"/>
</dbReference>
<dbReference type="SUPFAM" id="SSF81631">
    <property type="entry name" value="PAP/OAS1 substrate-binding domain"/>
    <property type="match status" value="1"/>
</dbReference>
<dbReference type="Gene3D" id="1.20.120.330">
    <property type="entry name" value="Nucleotidyltransferases domain 2"/>
    <property type="match status" value="1"/>
</dbReference>
<comment type="caution">
    <text evidence="1">The sequence shown here is derived from an EMBL/GenBank/DDBJ whole genome shotgun (WGS) entry which is preliminary data.</text>
</comment>
<dbReference type="Proteomes" id="UP000294937">
    <property type="component" value="Unassembled WGS sequence"/>
</dbReference>
<proteinExistence type="predicted"/>
<dbReference type="AlphaFoldDB" id="A0A4R3L2M9"/>
<sequence length="123" mass="14492">MRWRNEILFAQDHLNLHVRSMLMKMLEWQVGIQTNFSVSTGKSGKYLEKYLSKHSWNDLLSTYADGSYEGTWKALLGMAKLFRRTALYVADHFLYEYPHEDALCVTEYLKHVQHLSPDATKIY</sequence>